<organism evidence="1 2">
    <name type="scientific">Salinibacillus aidingensis</name>
    <dbReference type="NCBI Taxonomy" id="237684"/>
    <lineage>
        <taxon>Bacteria</taxon>
        <taxon>Bacillati</taxon>
        <taxon>Bacillota</taxon>
        <taxon>Bacilli</taxon>
        <taxon>Bacillales</taxon>
        <taxon>Bacillaceae</taxon>
        <taxon>Salinibacillus</taxon>
    </lineage>
</organism>
<gene>
    <name evidence="1" type="ORF">GCM10008986_31160</name>
</gene>
<evidence type="ECO:0000313" key="2">
    <source>
        <dbReference type="Proteomes" id="UP001500880"/>
    </source>
</evidence>
<evidence type="ECO:0000313" key="1">
    <source>
        <dbReference type="EMBL" id="GAA0501468.1"/>
    </source>
</evidence>
<proteinExistence type="predicted"/>
<protein>
    <submittedName>
        <fullName evidence="1">Uncharacterized protein</fullName>
    </submittedName>
</protein>
<sequence>MFHSDMIDKFLLRHVEGFTIGLSPRYITNFPVSLCLFLKPRTVNENLLQLSFVSENHLIQY</sequence>
<accession>A0ABN1BNX6</accession>
<comment type="caution">
    <text evidence="1">The sequence shown here is derived from an EMBL/GenBank/DDBJ whole genome shotgun (WGS) entry which is preliminary data.</text>
</comment>
<name>A0ABN1BNX6_9BACI</name>
<keyword evidence="2" id="KW-1185">Reference proteome</keyword>
<dbReference type="Proteomes" id="UP001500880">
    <property type="component" value="Unassembled WGS sequence"/>
</dbReference>
<reference evidence="1 2" key="1">
    <citation type="journal article" date="2019" name="Int. J. Syst. Evol. Microbiol.">
        <title>The Global Catalogue of Microorganisms (GCM) 10K type strain sequencing project: providing services to taxonomists for standard genome sequencing and annotation.</title>
        <authorList>
            <consortium name="The Broad Institute Genomics Platform"/>
            <consortium name="The Broad Institute Genome Sequencing Center for Infectious Disease"/>
            <person name="Wu L."/>
            <person name="Ma J."/>
        </authorList>
    </citation>
    <scope>NUCLEOTIDE SEQUENCE [LARGE SCALE GENOMIC DNA]</scope>
    <source>
        <strain evidence="1 2">JCM 12389</strain>
    </source>
</reference>
<dbReference type="EMBL" id="BAAADO010000007">
    <property type="protein sequence ID" value="GAA0501468.1"/>
    <property type="molecule type" value="Genomic_DNA"/>
</dbReference>